<gene>
    <name evidence="2" type="ORF">I6N95_08295</name>
</gene>
<accession>A0A940P4Q2</accession>
<dbReference type="EMBL" id="JAEEGA010000004">
    <property type="protein sequence ID" value="MBP1041000.1"/>
    <property type="molecule type" value="Genomic_DNA"/>
</dbReference>
<dbReference type="Gene3D" id="3.40.630.30">
    <property type="match status" value="1"/>
</dbReference>
<dbReference type="AlphaFoldDB" id="A0A940P4Q2"/>
<dbReference type="InterPro" id="IPR000182">
    <property type="entry name" value="GNAT_dom"/>
</dbReference>
<reference evidence="2" key="1">
    <citation type="submission" date="2020-12" db="EMBL/GenBank/DDBJ databases">
        <title>Vagococcus allomyrinae sp. nov. and Enterococcus lavae sp. nov., isolated from the larvae of Allomyrina dichotoma.</title>
        <authorList>
            <person name="Lee S.D."/>
        </authorList>
    </citation>
    <scope>NUCLEOTIDE SEQUENCE</scope>
    <source>
        <strain evidence="2">BWB3-3</strain>
    </source>
</reference>
<keyword evidence="3" id="KW-1185">Reference proteome</keyword>
<dbReference type="CDD" id="cd04301">
    <property type="entry name" value="NAT_SF"/>
    <property type="match status" value="1"/>
</dbReference>
<organism evidence="2 3">
    <name type="scientific">Vagococcus allomyrinae</name>
    <dbReference type="NCBI Taxonomy" id="2794353"/>
    <lineage>
        <taxon>Bacteria</taxon>
        <taxon>Bacillati</taxon>
        <taxon>Bacillota</taxon>
        <taxon>Bacilli</taxon>
        <taxon>Lactobacillales</taxon>
        <taxon>Enterococcaceae</taxon>
        <taxon>Vagococcus</taxon>
    </lineage>
</organism>
<dbReference type="InterPro" id="IPR016181">
    <property type="entry name" value="Acyl_CoA_acyltransferase"/>
</dbReference>
<dbReference type="GO" id="GO:0016747">
    <property type="term" value="F:acyltransferase activity, transferring groups other than amino-acyl groups"/>
    <property type="evidence" value="ECO:0007669"/>
    <property type="project" value="InterPro"/>
</dbReference>
<dbReference type="SUPFAM" id="SSF55729">
    <property type="entry name" value="Acyl-CoA N-acyltransferases (Nat)"/>
    <property type="match status" value="1"/>
</dbReference>
<sequence>MIVRTITQADYHEVDQLIRKAFTSSSYGYGNEAELVQKIRAEKHYQNELEVVAVEDQQILGHGLLSDVVIESKEVDRVGLVLAPLSVLPDCQQRGIGKLIMSELERRATELGYPYISILGHPTYYTRFGYTAAKNFGIVPPFEVPDEAFLIKPLTKDGLKNCEGILRYSQAFA</sequence>
<proteinExistence type="predicted"/>
<evidence type="ECO:0000259" key="1">
    <source>
        <dbReference type="PROSITE" id="PS51186"/>
    </source>
</evidence>
<protein>
    <submittedName>
        <fullName evidence="2">N-acetyltransferase</fullName>
    </submittedName>
</protein>
<dbReference type="RefSeq" id="WP_209526613.1">
    <property type="nucleotide sequence ID" value="NZ_JAEEGA010000004.1"/>
</dbReference>
<evidence type="ECO:0000313" key="3">
    <source>
        <dbReference type="Proteomes" id="UP000674938"/>
    </source>
</evidence>
<feature type="domain" description="N-acetyltransferase" evidence="1">
    <location>
        <begin position="1"/>
        <end position="155"/>
    </location>
</feature>
<dbReference type="PROSITE" id="PS51186">
    <property type="entry name" value="GNAT"/>
    <property type="match status" value="1"/>
</dbReference>
<dbReference type="Proteomes" id="UP000674938">
    <property type="component" value="Unassembled WGS sequence"/>
</dbReference>
<comment type="caution">
    <text evidence="2">The sequence shown here is derived from an EMBL/GenBank/DDBJ whole genome shotgun (WGS) entry which is preliminary data.</text>
</comment>
<dbReference type="Pfam" id="PF13508">
    <property type="entry name" value="Acetyltransf_7"/>
    <property type="match status" value="1"/>
</dbReference>
<evidence type="ECO:0000313" key="2">
    <source>
        <dbReference type="EMBL" id="MBP1041000.1"/>
    </source>
</evidence>
<name>A0A940P4Q2_9ENTE</name>